<reference evidence="2" key="1">
    <citation type="submission" date="2018-11" db="EMBL/GenBank/DDBJ databases">
        <authorList>
            <consortium name="Pathogen Informatics"/>
        </authorList>
    </citation>
    <scope>NUCLEOTIDE SEQUENCE</scope>
</reference>
<evidence type="ECO:0000313" key="2">
    <source>
        <dbReference type="EMBL" id="VEL13811.1"/>
    </source>
</evidence>
<feature type="compositionally biased region" description="Acidic residues" evidence="1">
    <location>
        <begin position="229"/>
        <end position="241"/>
    </location>
</feature>
<organism evidence="2 3">
    <name type="scientific">Protopolystoma xenopodis</name>
    <dbReference type="NCBI Taxonomy" id="117903"/>
    <lineage>
        <taxon>Eukaryota</taxon>
        <taxon>Metazoa</taxon>
        <taxon>Spiralia</taxon>
        <taxon>Lophotrochozoa</taxon>
        <taxon>Platyhelminthes</taxon>
        <taxon>Monogenea</taxon>
        <taxon>Polyopisthocotylea</taxon>
        <taxon>Polystomatidea</taxon>
        <taxon>Polystomatidae</taxon>
        <taxon>Protopolystoma</taxon>
    </lineage>
</organism>
<evidence type="ECO:0000313" key="3">
    <source>
        <dbReference type="Proteomes" id="UP000784294"/>
    </source>
</evidence>
<sequence length="355" mass="39082">MLKAPRPNYGDDETHETYCVVQLGNPIEAQQLNIRMPLSWLRQLLSCSSRPLSVCAYVVSWVCEFNPLSCSASAGSLERSGKETNSPSVFPALESLEWRPGGSRESRPPLLQGFGPRMAESRFGHRYYIKMLLSVDVRLSPSLFISPFLASRPSLLSDSGEMTSPPTAPGSPPPPPQYPCFLVSRSPKDPEFDANEARKRRLRRETKRRSGLASGNGCGDDKMVVVVVEGEEEEAGVEEEEEQRRQNDGVCKDGAVGDAHRRLRGLGTKGTVEPERKESAGAGDGSSIKLGRGMGQDSPIIGSEAGQQASTYKELLLILMLCLQVHLMFAQSLKMSTFWFFKEESIPRSNKMLKG</sequence>
<gene>
    <name evidence="2" type="ORF">PXEA_LOCUS7251</name>
</gene>
<accession>A0A3S5CJN7</accession>
<comment type="caution">
    <text evidence="2">The sequence shown here is derived from an EMBL/GenBank/DDBJ whole genome shotgun (WGS) entry which is preliminary data.</text>
</comment>
<dbReference type="AlphaFoldDB" id="A0A3S5CJN7"/>
<feature type="compositionally biased region" description="Basic residues" evidence="1">
    <location>
        <begin position="198"/>
        <end position="210"/>
    </location>
</feature>
<feature type="region of interest" description="Disordered" evidence="1">
    <location>
        <begin position="156"/>
        <end position="290"/>
    </location>
</feature>
<name>A0A3S5CJN7_9PLAT</name>
<feature type="compositionally biased region" description="Basic and acidic residues" evidence="1">
    <location>
        <begin position="242"/>
        <end position="251"/>
    </location>
</feature>
<protein>
    <submittedName>
        <fullName evidence="2">Uncharacterized protein</fullName>
    </submittedName>
</protein>
<keyword evidence="3" id="KW-1185">Reference proteome</keyword>
<evidence type="ECO:0000256" key="1">
    <source>
        <dbReference type="SAM" id="MobiDB-lite"/>
    </source>
</evidence>
<proteinExistence type="predicted"/>
<feature type="compositionally biased region" description="Pro residues" evidence="1">
    <location>
        <begin position="166"/>
        <end position="178"/>
    </location>
</feature>
<feature type="compositionally biased region" description="Basic and acidic residues" evidence="1">
    <location>
        <begin position="186"/>
        <end position="197"/>
    </location>
</feature>
<dbReference type="EMBL" id="CAAALY010019023">
    <property type="protein sequence ID" value="VEL13811.1"/>
    <property type="molecule type" value="Genomic_DNA"/>
</dbReference>
<dbReference type="Proteomes" id="UP000784294">
    <property type="component" value="Unassembled WGS sequence"/>
</dbReference>